<protein>
    <recommendedName>
        <fullName evidence="9">FAD-binding FR-type domain-containing protein</fullName>
    </recommendedName>
</protein>
<dbReference type="InterPro" id="IPR019480">
    <property type="entry name" value="Dihydroorotate_DH_Fe-S-bd"/>
</dbReference>
<keyword evidence="2" id="KW-0285">Flavoprotein</keyword>
<dbReference type="InterPro" id="IPR001433">
    <property type="entry name" value="OxRdtase_FAD/NAD-bd"/>
</dbReference>
<dbReference type="Gene3D" id="3.40.50.80">
    <property type="entry name" value="Nucleotide-binding domain of ferredoxin-NADP reductase (FNR) module"/>
    <property type="match status" value="1"/>
</dbReference>
<feature type="domain" description="FAD-binding FR-type" evidence="9">
    <location>
        <begin position="71"/>
        <end position="169"/>
    </location>
</feature>
<evidence type="ECO:0000256" key="4">
    <source>
        <dbReference type="ARBA" id="ARBA00022723"/>
    </source>
</evidence>
<organism evidence="10">
    <name type="scientific">marine sediment metagenome</name>
    <dbReference type="NCBI Taxonomy" id="412755"/>
    <lineage>
        <taxon>unclassified sequences</taxon>
        <taxon>metagenomes</taxon>
        <taxon>ecological metagenomes</taxon>
    </lineage>
</organism>
<dbReference type="SUPFAM" id="SSF52343">
    <property type="entry name" value="Ferredoxin reductase-like, C-terminal NADP-linked domain"/>
    <property type="match status" value="1"/>
</dbReference>
<dbReference type="HAMAP" id="MF_01211">
    <property type="entry name" value="DHODB_Fe_S_bind"/>
    <property type="match status" value="1"/>
</dbReference>
<dbReference type="InterPro" id="IPR037117">
    <property type="entry name" value="Dihydroorotate_DH_ele_sf"/>
</dbReference>
<evidence type="ECO:0000313" key="10">
    <source>
        <dbReference type="EMBL" id="KKM83088.1"/>
    </source>
</evidence>
<evidence type="ECO:0000256" key="6">
    <source>
        <dbReference type="ARBA" id="ARBA00022982"/>
    </source>
</evidence>
<dbReference type="InterPro" id="IPR017927">
    <property type="entry name" value="FAD-bd_FR_type"/>
</dbReference>
<evidence type="ECO:0000256" key="5">
    <source>
        <dbReference type="ARBA" id="ARBA00022827"/>
    </source>
</evidence>
<evidence type="ECO:0000256" key="7">
    <source>
        <dbReference type="ARBA" id="ARBA00023004"/>
    </source>
</evidence>
<keyword evidence="6" id="KW-0249">Electron transport</keyword>
<dbReference type="Pfam" id="PF00175">
    <property type="entry name" value="NAD_binding_1"/>
    <property type="match status" value="1"/>
</dbReference>
<evidence type="ECO:0000256" key="2">
    <source>
        <dbReference type="ARBA" id="ARBA00022630"/>
    </source>
</evidence>
<dbReference type="InterPro" id="IPR023455">
    <property type="entry name" value="Dihydroorotate_DHASE_ETsu"/>
</dbReference>
<dbReference type="InterPro" id="IPR039261">
    <property type="entry name" value="FNR_nucleotide-bd"/>
</dbReference>
<dbReference type="InterPro" id="IPR050353">
    <property type="entry name" value="PyrK_electron_transfer"/>
</dbReference>
<keyword evidence="1" id="KW-0813">Transport</keyword>
<keyword evidence="4" id="KW-0479">Metal-binding</keyword>
<keyword evidence="7" id="KW-0408">Iron</keyword>
<keyword evidence="5" id="KW-0274">FAD</keyword>
<dbReference type="GO" id="GO:0046872">
    <property type="term" value="F:metal ion binding"/>
    <property type="evidence" value="ECO:0007669"/>
    <property type="project" value="UniProtKB-KW"/>
</dbReference>
<dbReference type="PANTHER" id="PTHR43513">
    <property type="entry name" value="DIHYDROOROTATE DEHYDROGENASE B (NAD(+)), ELECTRON TRANSFER SUBUNIT"/>
    <property type="match status" value="1"/>
</dbReference>
<evidence type="ECO:0000256" key="8">
    <source>
        <dbReference type="ARBA" id="ARBA00023014"/>
    </source>
</evidence>
<name>A0A0F9KMB1_9ZZZZ</name>
<proteinExistence type="inferred from homology"/>
<accession>A0A0F9KMB1</accession>
<evidence type="ECO:0000256" key="3">
    <source>
        <dbReference type="ARBA" id="ARBA00022714"/>
    </source>
</evidence>
<dbReference type="AlphaFoldDB" id="A0A0F9KMB1"/>
<dbReference type="SUPFAM" id="SSF63380">
    <property type="entry name" value="Riboflavin synthase domain-like"/>
    <property type="match status" value="1"/>
</dbReference>
<keyword evidence="8" id="KW-0411">Iron-sulfur</keyword>
<dbReference type="PROSITE" id="PS51384">
    <property type="entry name" value="FAD_FR"/>
    <property type="match status" value="1"/>
</dbReference>
<dbReference type="Gene3D" id="2.40.30.10">
    <property type="entry name" value="Translation factors"/>
    <property type="match status" value="1"/>
</dbReference>
<dbReference type="GO" id="GO:0051537">
    <property type="term" value="F:2 iron, 2 sulfur cluster binding"/>
    <property type="evidence" value="ECO:0007669"/>
    <property type="project" value="UniProtKB-KW"/>
</dbReference>
<dbReference type="Pfam" id="PF10418">
    <property type="entry name" value="DHODB_Fe-S_bind"/>
    <property type="match status" value="1"/>
</dbReference>
<evidence type="ECO:0000259" key="9">
    <source>
        <dbReference type="PROSITE" id="PS51384"/>
    </source>
</evidence>
<dbReference type="GO" id="GO:0016491">
    <property type="term" value="F:oxidoreductase activity"/>
    <property type="evidence" value="ECO:0007669"/>
    <property type="project" value="InterPro"/>
</dbReference>
<dbReference type="EMBL" id="LAZR01007765">
    <property type="protein sequence ID" value="KKM83088.1"/>
    <property type="molecule type" value="Genomic_DNA"/>
</dbReference>
<comment type="caution">
    <text evidence="10">The sequence shown here is derived from an EMBL/GenBank/DDBJ whole genome shotgun (WGS) entry which is preliminary data.</text>
</comment>
<keyword evidence="3" id="KW-0001">2Fe-2S</keyword>
<reference evidence="10" key="1">
    <citation type="journal article" date="2015" name="Nature">
        <title>Complex archaea that bridge the gap between prokaryotes and eukaryotes.</title>
        <authorList>
            <person name="Spang A."/>
            <person name="Saw J.H."/>
            <person name="Jorgensen S.L."/>
            <person name="Zaremba-Niedzwiedzka K."/>
            <person name="Martijn J."/>
            <person name="Lind A.E."/>
            <person name="van Eijk R."/>
            <person name="Schleper C."/>
            <person name="Guy L."/>
            <person name="Ettema T.J."/>
        </authorList>
    </citation>
    <scope>NUCLEOTIDE SEQUENCE</scope>
</reference>
<gene>
    <name evidence="10" type="ORF">LCGC14_1312930</name>
</gene>
<evidence type="ECO:0000256" key="1">
    <source>
        <dbReference type="ARBA" id="ARBA00022448"/>
    </source>
</evidence>
<sequence length="327" mass="37322">MRISYCAIRITHDRAGESYFVNRELSTKPYNHLLPCLRFTIYDFAPMRLLRKIYYFEYLQFDEYIIGPQKMYQIKAKILFNEKIISGHYKMRLHAPGIAQEAKPGQFVHIKIEDRYDPLLRRPFSIHRCEGEKIEILYKVVGRGTEFLSRNKIGNEMDALGPLGQGFKISPDLKKIVLVAGGMGIAPLYFLAEKLNRKDILILLGAESKGKILCLENLKNLNVKVQIATEDGSQGYKGLLSEFFFHLLKENSQIDLVCACGPIPMLKKIAQLSLKYKIPCQVSLEQRMGCGIGVCLGCTIKGESSYLRVCSDGPVFQAQQILWKEER</sequence>
<dbReference type="InterPro" id="IPR017938">
    <property type="entry name" value="Riboflavin_synthase-like_b-brl"/>
</dbReference>
<dbReference type="Gene3D" id="2.10.240.10">
    <property type="entry name" value="Dihydroorotate dehydrogenase, electron transfer subunit"/>
    <property type="match status" value="1"/>
</dbReference>
<dbReference type="CDD" id="cd06218">
    <property type="entry name" value="DHOD_e_trans"/>
    <property type="match status" value="1"/>
</dbReference>
<dbReference type="PANTHER" id="PTHR43513:SF3">
    <property type="entry name" value="DIHYDROOROTATE DEHYDROGENASE B (NAD(+)), ELECTRON TRANSFER SUBUNIT-RELATED"/>
    <property type="match status" value="1"/>
</dbReference>